<dbReference type="EMBL" id="JYDO01000571">
    <property type="protein sequence ID" value="KRZ65042.1"/>
    <property type="molecule type" value="Genomic_DNA"/>
</dbReference>
<proteinExistence type="predicted"/>
<dbReference type="AlphaFoldDB" id="A0A0V1M0S6"/>
<keyword evidence="2" id="KW-1185">Reference proteome</keyword>
<dbReference type="Proteomes" id="UP000054843">
    <property type="component" value="Unassembled WGS sequence"/>
</dbReference>
<name>A0A0V1M0S6_9BILA</name>
<gene>
    <name evidence="1" type="ORF">T10_3328</name>
</gene>
<comment type="caution">
    <text evidence="1">The sequence shown here is derived from an EMBL/GenBank/DDBJ whole genome shotgun (WGS) entry which is preliminary data.</text>
</comment>
<organism evidence="1 2">
    <name type="scientific">Trichinella papuae</name>
    <dbReference type="NCBI Taxonomy" id="268474"/>
    <lineage>
        <taxon>Eukaryota</taxon>
        <taxon>Metazoa</taxon>
        <taxon>Ecdysozoa</taxon>
        <taxon>Nematoda</taxon>
        <taxon>Enoplea</taxon>
        <taxon>Dorylaimia</taxon>
        <taxon>Trichinellida</taxon>
        <taxon>Trichinellidae</taxon>
        <taxon>Trichinella</taxon>
    </lineage>
</organism>
<evidence type="ECO:0000313" key="2">
    <source>
        <dbReference type="Proteomes" id="UP000054843"/>
    </source>
</evidence>
<feature type="non-terminal residue" evidence="1">
    <location>
        <position position="1"/>
    </location>
</feature>
<sequence>LIIARYIRTADEEFHVDAELLNISLSCDVISSLTWNFRIPPLCCPPIPVYGNFPNFLKYDQHA</sequence>
<reference evidence="1 2" key="1">
    <citation type="submission" date="2015-01" db="EMBL/GenBank/DDBJ databases">
        <title>Evolution of Trichinella species and genotypes.</title>
        <authorList>
            <person name="Korhonen P.K."/>
            <person name="Edoardo P."/>
            <person name="Giuseppe L.R."/>
            <person name="Gasser R.B."/>
        </authorList>
    </citation>
    <scope>NUCLEOTIDE SEQUENCE [LARGE SCALE GENOMIC DNA]</scope>
    <source>
        <strain evidence="1">ISS1980</strain>
    </source>
</reference>
<evidence type="ECO:0000313" key="1">
    <source>
        <dbReference type="EMBL" id="KRZ65042.1"/>
    </source>
</evidence>
<protein>
    <submittedName>
        <fullName evidence="1">Uncharacterized protein</fullName>
    </submittedName>
</protein>
<accession>A0A0V1M0S6</accession>